<dbReference type="GO" id="GO:0005783">
    <property type="term" value="C:endoplasmic reticulum"/>
    <property type="evidence" value="ECO:0007669"/>
    <property type="project" value="TreeGrafter"/>
</dbReference>
<comment type="cofactor">
    <cofactor evidence="1">
        <name>L-ascorbate</name>
        <dbReference type="ChEBI" id="CHEBI:38290"/>
    </cofactor>
</comment>
<gene>
    <name evidence="9" type="ORF">GBAR_LOCUS12292</name>
</gene>
<keyword evidence="2" id="KW-0479">Metal-binding</keyword>
<dbReference type="InterPro" id="IPR045054">
    <property type="entry name" value="P4HA-like"/>
</dbReference>
<dbReference type="SUPFAM" id="SSF51197">
    <property type="entry name" value="Clavaminate synthase-like"/>
    <property type="match status" value="1"/>
</dbReference>
<organism evidence="9 10">
    <name type="scientific">Geodia barretti</name>
    <name type="common">Barrett's horny sponge</name>
    <dbReference type="NCBI Taxonomy" id="519541"/>
    <lineage>
        <taxon>Eukaryota</taxon>
        <taxon>Metazoa</taxon>
        <taxon>Porifera</taxon>
        <taxon>Demospongiae</taxon>
        <taxon>Heteroscleromorpha</taxon>
        <taxon>Tetractinellida</taxon>
        <taxon>Astrophorina</taxon>
        <taxon>Geodiidae</taxon>
        <taxon>Geodia</taxon>
    </lineage>
</organism>
<keyword evidence="5" id="KW-0560">Oxidoreductase</keyword>
<evidence type="ECO:0000256" key="7">
    <source>
        <dbReference type="SAM" id="MobiDB-lite"/>
    </source>
</evidence>
<dbReference type="PROSITE" id="PS51471">
    <property type="entry name" value="FE2OG_OXY"/>
    <property type="match status" value="1"/>
</dbReference>
<dbReference type="PANTHER" id="PTHR10869:SF211">
    <property type="entry name" value="F-BOX DOMAIN-CONTAINING PROTEIN"/>
    <property type="match status" value="1"/>
</dbReference>
<dbReference type="InterPro" id="IPR005123">
    <property type="entry name" value="Oxoglu/Fe-dep_dioxygenase_dom"/>
</dbReference>
<dbReference type="InterPro" id="IPR006620">
    <property type="entry name" value="Pro_4_hyd_alph"/>
</dbReference>
<dbReference type="AlphaFoldDB" id="A0AA35WKL7"/>
<dbReference type="PANTHER" id="PTHR10869">
    <property type="entry name" value="PROLYL 4-HYDROXYLASE ALPHA SUBUNIT"/>
    <property type="match status" value="1"/>
</dbReference>
<dbReference type="Proteomes" id="UP001174909">
    <property type="component" value="Unassembled WGS sequence"/>
</dbReference>
<keyword evidence="10" id="KW-1185">Reference proteome</keyword>
<dbReference type="Pfam" id="PF13640">
    <property type="entry name" value="2OG-FeII_Oxy_3"/>
    <property type="match status" value="1"/>
</dbReference>
<dbReference type="GO" id="GO:0031418">
    <property type="term" value="F:L-ascorbic acid binding"/>
    <property type="evidence" value="ECO:0007669"/>
    <property type="project" value="UniProtKB-KW"/>
</dbReference>
<sequence>MGDTVSSRLVRGRRGDSSGQKEDMEKPKVIVRPMLTTSQKNFRDVQHPGSILSGSTGGPAVTREDLNVRGARCFLLHSLLSPEECRHYIEDTERIGYSDLLDLFPPEYRSNDRVLSICPPLVDTLWARLQGHLTRREVIRVRPVGFGNEGTWKPFRLNECCKFGKYKAGGHFSPHLDGPWVPHEDESSVFTVVVYLNSDFQGGQTRFLEEDTKKEACLVRPREGTALVFNHDTLHEGLPVTEGVKYILRTEIMYRRVDREMIPDPMSYQADTDYLSTLALYKKSWKLEQEGDSQGFNDTYLAALRQQREAQRSVGSDAAEPFQQTLPYEIYLKSSAISPRRTCAGP</sequence>
<feature type="region of interest" description="Disordered" evidence="7">
    <location>
        <begin position="1"/>
        <end position="26"/>
    </location>
</feature>
<keyword evidence="4" id="KW-0223">Dioxygenase</keyword>
<evidence type="ECO:0000256" key="3">
    <source>
        <dbReference type="ARBA" id="ARBA00022896"/>
    </source>
</evidence>
<feature type="compositionally biased region" description="Basic and acidic residues" evidence="7">
    <location>
        <begin position="13"/>
        <end position="26"/>
    </location>
</feature>
<evidence type="ECO:0000256" key="4">
    <source>
        <dbReference type="ARBA" id="ARBA00022964"/>
    </source>
</evidence>
<dbReference type="EMBL" id="CASHTH010001834">
    <property type="protein sequence ID" value="CAI8020561.1"/>
    <property type="molecule type" value="Genomic_DNA"/>
</dbReference>
<name>A0AA35WKL7_GEOBA</name>
<keyword evidence="6" id="KW-0408">Iron</keyword>
<reference evidence="9" key="1">
    <citation type="submission" date="2023-03" db="EMBL/GenBank/DDBJ databases">
        <authorList>
            <person name="Steffen K."/>
            <person name="Cardenas P."/>
        </authorList>
    </citation>
    <scope>NUCLEOTIDE SEQUENCE</scope>
</reference>
<feature type="domain" description="Fe2OG dioxygenase" evidence="8">
    <location>
        <begin position="156"/>
        <end position="254"/>
    </location>
</feature>
<keyword evidence="3" id="KW-0847">Vitamin C</keyword>
<proteinExistence type="predicted"/>
<comment type="caution">
    <text evidence="9">The sequence shown here is derived from an EMBL/GenBank/DDBJ whole genome shotgun (WGS) entry which is preliminary data.</text>
</comment>
<dbReference type="Gene3D" id="2.60.120.620">
    <property type="entry name" value="q2cbj1_9rhob like domain"/>
    <property type="match status" value="1"/>
</dbReference>
<dbReference type="InterPro" id="IPR044862">
    <property type="entry name" value="Pro_4_hyd_alph_FE2OG_OXY"/>
</dbReference>
<dbReference type="SMART" id="SM00702">
    <property type="entry name" value="P4Hc"/>
    <property type="match status" value="1"/>
</dbReference>
<evidence type="ECO:0000313" key="9">
    <source>
        <dbReference type="EMBL" id="CAI8020561.1"/>
    </source>
</evidence>
<accession>A0AA35WKL7</accession>
<dbReference type="GO" id="GO:0005506">
    <property type="term" value="F:iron ion binding"/>
    <property type="evidence" value="ECO:0007669"/>
    <property type="project" value="InterPro"/>
</dbReference>
<evidence type="ECO:0000313" key="10">
    <source>
        <dbReference type="Proteomes" id="UP001174909"/>
    </source>
</evidence>
<protein>
    <recommendedName>
        <fullName evidence="8">Fe2OG dioxygenase domain-containing protein</fullName>
    </recommendedName>
</protein>
<dbReference type="GO" id="GO:0004656">
    <property type="term" value="F:procollagen-proline 4-dioxygenase activity"/>
    <property type="evidence" value="ECO:0007669"/>
    <property type="project" value="TreeGrafter"/>
</dbReference>
<evidence type="ECO:0000256" key="5">
    <source>
        <dbReference type="ARBA" id="ARBA00023002"/>
    </source>
</evidence>
<evidence type="ECO:0000256" key="6">
    <source>
        <dbReference type="ARBA" id="ARBA00023004"/>
    </source>
</evidence>
<evidence type="ECO:0000256" key="2">
    <source>
        <dbReference type="ARBA" id="ARBA00022723"/>
    </source>
</evidence>
<evidence type="ECO:0000256" key="1">
    <source>
        <dbReference type="ARBA" id="ARBA00001961"/>
    </source>
</evidence>
<evidence type="ECO:0000259" key="8">
    <source>
        <dbReference type="PROSITE" id="PS51471"/>
    </source>
</evidence>